<dbReference type="Gene3D" id="3.20.20.140">
    <property type="entry name" value="Metal-dependent hydrolases"/>
    <property type="match status" value="1"/>
</dbReference>
<sequence length="46" mass="5119">MADIPEDAREVDALDMEGRLLTPGLIDCHTHIVHGGNRASEFDMRL</sequence>
<dbReference type="InterPro" id="IPR005920">
    <property type="entry name" value="HutI"/>
</dbReference>
<proteinExistence type="predicted"/>
<dbReference type="MEROPS" id="M38.980"/>
<comment type="caution">
    <text evidence="3">The sequence shown here is derived from an EMBL/GenBank/DDBJ whole genome shotgun (WGS) entry which is preliminary data.</text>
</comment>
<keyword evidence="4" id="KW-1185">Reference proteome</keyword>
<dbReference type="SUPFAM" id="SSF51338">
    <property type="entry name" value="Composite domain of metallo-dependent hydrolases"/>
    <property type="match status" value="1"/>
</dbReference>
<dbReference type="eggNOG" id="COG1228">
    <property type="taxonomic scope" value="Bacteria"/>
</dbReference>
<dbReference type="AlphaFoldDB" id="A0A059G0X9"/>
<dbReference type="Proteomes" id="UP000024942">
    <property type="component" value="Unassembled WGS sequence"/>
</dbReference>
<dbReference type="GO" id="GO:0019556">
    <property type="term" value="P:L-histidine catabolic process to glutamate and formamide"/>
    <property type="evidence" value="ECO:0007669"/>
    <property type="project" value="InterPro"/>
</dbReference>
<keyword evidence="2 3" id="KW-0378">Hydrolase</keyword>
<dbReference type="GO" id="GO:0046872">
    <property type="term" value="F:metal ion binding"/>
    <property type="evidence" value="ECO:0007669"/>
    <property type="project" value="UniProtKB-KW"/>
</dbReference>
<keyword evidence="1" id="KW-0479">Metal-binding</keyword>
<accession>A0A059G0X9</accession>
<dbReference type="GO" id="GO:0005737">
    <property type="term" value="C:cytoplasm"/>
    <property type="evidence" value="ECO:0007669"/>
    <property type="project" value="InterPro"/>
</dbReference>
<dbReference type="PANTHER" id="PTHR42752">
    <property type="entry name" value="IMIDAZOLONEPROPIONASE"/>
    <property type="match status" value="1"/>
</dbReference>
<protein>
    <submittedName>
        <fullName evidence="3">Imidazolonepropionase</fullName>
        <ecNumber evidence="3">3.5.2.7</ecNumber>
    </submittedName>
</protein>
<name>A0A059G0X9_9PROT</name>
<evidence type="ECO:0000313" key="4">
    <source>
        <dbReference type="Proteomes" id="UP000024942"/>
    </source>
</evidence>
<reference evidence="3 4" key="1">
    <citation type="journal article" date="2014" name="Antonie Van Leeuwenhoek">
        <title>Hyphomonas beringensis sp. nov. and Hyphomonas chukchiensis sp. nov., isolated from surface seawater of the Bering Sea and Chukchi Sea.</title>
        <authorList>
            <person name="Li C."/>
            <person name="Lai Q."/>
            <person name="Li G."/>
            <person name="Dong C."/>
            <person name="Wang J."/>
            <person name="Liao Y."/>
            <person name="Shao Z."/>
        </authorList>
    </citation>
    <scope>NUCLEOTIDE SEQUENCE [LARGE SCALE GENOMIC DNA]</scope>
    <source>
        <strain evidence="3 4">SCH89</strain>
    </source>
</reference>
<dbReference type="InterPro" id="IPR011059">
    <property type="entry name" value="Metal-dep_hydrolase_composite"/>
</dbReference>
<evidence type="ECO:0000313" key="3">
    <source>
        <dbReference type="EMBL" id="KCZ98956.1"/>
    </source>
</evidence>
<dbReference type="STRING" id="1280953.HOC_20183"/>
<evidence type="ECO:0000256" key="1">
    <source>
        <dbReference type="ARBA" id="ARBA00022723"/>
    </source>
</evidence>
<organism evidence="3 4">
    <name type="scientific">Hyphomonas oceanitis SCH89</name>
    <dbReference type="NCBI Taxonomy" id="1280953"/>
    <lineage>
        <taxon>Bacteria</taxon>
        <taxon>Pseudomonadati</taxon>
        <taxon>Pseudomonadota</taxon>
        <taxon>Alphaproteobacteria</taxon>
        <taxon>Hyphomonadales</taxon>
        <taxon>Hyphomonadaceae</taxon>
        <taxon>Hyphomonas</taxon>
    </lineage>
</organism>
<gene>
    <name evidence="3" type="ORF">HOC_20183</name>
</gene>
<feature type="non-terminal residue" evidence="3">
    <location>
        <position position="46"/>
    </location>
</feature>
<dbReference type="GO" id="GO:0050480">
    <property type="term" value="F:imidazolonepropionase activity"/>
    <property type="evidence" value="ECO:0007669"/>
    <property type="project" value="UniProtKB-EC"/>
</dbReference>
<dbReference type="PANTHER" id="PTHR42752:SF1">
    <property type="entry name" value="IMIDAZOLONEPROPIONASE-RELATED"/>
    <property type="match status" value="1"/>
</dbReference>
<dbReference type="EC" id="3.5.2.7" evidence="3"/>
<dbReference type="EMBL" id="ARYL01000081">
    <property type="protein sequence ID" value="KCZ98956.1"/>
    <property type="molecule type" value="Genomic_DNA"/>
</dbReference>
<evidence type="ECO:0000256" key="2">
    <source>
        <dbReference type="ARBA" id="ARBA00022801"/>
    </source>
</evidence>